<reference evidence="1" key="1">
    <citation type="submission" date="2019-12" db="EMBL/GenBank/DDBJ databases">
        <title>Genome sequencing and annotation of Brassica cretica.</title>
        <authorList>
            <person name="Studholme D.J."/>
            <person name="Sarris P."/>
        </authorList>
    </citation>
    <scope>NUCLEOTIDE SEQUENCE</scope>
    <source>
        <strain evidence="1">PFS-109/04</strain>
        <tissue evidence="1">Leaf</tissue>
    </source>
</reference>
<protein>
    <submittedName>
        <fullName evidence="1">Uncharacterized protein</fullName>
    </submittedName>
</protein>
<evidence type="ECO:0000313" key="1">
    <source>
        <dbReference type="EMBL" id="KAF3541662.1"/>
    </source>
</evidence>
<name>A0A8S9QP80_BRACR</name>
<sequence>MSKCSLHVSSPLMARTFAMREGVEGSPWCPCKGTDLPSIHPLDLTNKLHRKQPVTTTDQIVQPSVCLSFLSGSFSEFSVFSSYDHTGAFPRTAIFFVPGWFISLASRRVDVCRGAWRAYPSCGGVESSVFRGSDVFCREGVLAASLDKCLSPLDLFVEFIIPRWLLLEGLKYYNEFEAWVHSDEDVAVRREVHVSFGCFVLFAACSFG</sequence>
<dbReference type="AlphaFoldDB" id="A0A8S9QP80"/>
<comment type="caution">
    <text evidence="1">The sequence shown here is derived from an EMBL/GenBank/DDBJ whole genome shotgun (WGS) entry which is preliminary data.</text>
</comment>
<dbReference type="EMBL" id="QGKX02001290">
    <property type="protein sequence ID" value="KAF3541662.1"/>
    <property type="molecule type" value="Genomic_DNA"/>
</dbReference>
<organism evidence="1 2">
    <name type="scientific">Brassica cretica</name>
    <name type="common">Mustard</name>
    <dbReference type="NCBI Taxonomy" id="69181"/>
    <lineage>
        <taxon>Eukaryota</taxon>
        <taxon>Viridiplantae</taxon>
        <taxon>Streptophyta</taxon>
        <taxon>Embryophyta</taxon>
        <taxon>Tracheophyta</taxon>
        <taxon>Spermatophyta</taxon>
        <taxon>Magnoliopsida</taxon>
        <taxon>eudicotyledons</taxon>
        <taxon>Gunneridae</taxon>
        <taxon>Pentapetalae</taxon>
        <taxon>rosids</taxon>
        <taxon>malvids</taxon>
        <taxon>Brassicales</taxon>
        <taxon>Brassicaceae</taxon>
        <taxon>Brassiceae</taxon>
        <taxon>Brassica</taxon>
    </lineage>
</organism>
<dbReference type="Proteomes" id="UP000712600">
    <property type="component" value="Unassembled WGS sequence"/>
</dbReference>
<gene>
    <name evidence="1" type="ORF">F2Q69_00022534</name>
</gene>
<evidence type="ECO:0000313" key="2">
    <source>
        <dbReference type="Proteomes" id="UP000712600"/>
    </source>
</evidence>
<proteinExistence type="predicted"/>
<accession>A0A8S9QP80</accession>